<evidence type="ECO:0000313" key="3">
    <source>
        <dbReference type="Proteomes" id="UP000320048"/>
    </source>
</evidence>
<keyword evidence="1" id="KW-0812">Transmembrane</keyword>
<evidence type="ECO:0000256" key="1">
    <source>
        <dbReference type="SAM" id="Phobius"/>
    </source>
</evidence>
<dbReference type="AlphaFoldDB" id="A0A537JAV6"/>
<name>A0A537JAV6_9BACT</name>
<comment type="caution">
    <text evidence="2">The sequence shown here is derived from an EMBL/GenBank/DDBJ whole genome shotgun (WGS) entry which is preliminary data.</text>
</comment>
<keyword evidence="1" id="KW-1133">Transmembrane helix</keyword>
<organism evidence="2 3">
    <name type="scientific">Candidatus Segetimicrobium genomatis</name>
    <dbReference type="NCBI Taxonomy" id="2569760"/>
    <lineage>
        <taxon>Bacteria</taxon>
        <taxon>Bacillati</taxon>
        <taxon>Candidatus Sysuimicrobiota</taxon>
        <taxon>Candidatus Sysuimicrobiia</taxon>
        <taxon>Candidatus Sysuimicrobiales</taxon>
        <taxon>Candidatus Segetimicrobiaceae</taxon>
        <taxon>Candidatus Segetimicrobium</taxon>
    </lineage>
</organism>
<feature type="transmembrane region" description="Helical" evidence="1">
    <location>
        <begin position="109"/>
        <end position="130"/>
    </location>
</feature>
<dbReference type="EMBL" id="VBAO01000206">
    <property type="protein sequence ID" value="TMI80661.1"/>
    <property type="molecule type" value="Genomic_DNA"/>
</dbReference>
<reference evidence="2 3" key="1">
    <citation type="journal article" date="2019" name="Nat. Microbiol.">
        <title>Mediterranean grassland soil C-N compound turnover is dependent on rainfall and depth, and is mediated by genomically divergent microorganisms.</title>
        <authorList>
            <person name="Diamond S."/>
            <person name="Andeer P.F."/>
            <person name="Li Z."/>
            <person name="Crits-Christoph A."/>
            <person name="Burstein D."/>
            <person name="Anantharaman K."/>
            <person name="Lane K.R."/>
            <person name="Thomas B.C."/>
            <person name="Pan C."/>
            <person name="Northen T.R."/>
            <person name="Banfield J.F."/>
        </authorList>
    </citation>
    <scope>NUCLEOTIDE SEQUENCE [LARGE SCALE GENOMIC DNA]</scope>
    <source>
        <strain evidence="2">NP_7</strain>
    </source>
</reference>
<sequence length="147" mass="15220">MSPTTHALVGAALGRLAKRTDRAFLAGVASHALLDGLPHRDSLHPLMWLVDACGVLGVVALAAASRDAGMLAGAAGGVLPDLENLSESPPGRHTKIFPSHWAPHRRHRWGLALGAELLVVAAALLGLSALESSGSTPPSQRRADVIK</sequence>
<keyword evidence="1" id="KW-0472">Membrane</keyword>
<dbReference type="Proteomes" id="UP000320048">
    <property type="component" value="Unassembled WGS sequence"/>
</dbReference>
<feature type="transmembrane region" description="Helical" evidence="1">
    <location>
        <begin position="46"/>
        <end position="64"/>
    </location>
</feature>
<evidence type="ECO:0000313" key="2">
    <source>
        <dbReference type="EMBL" id="TMI80661.1"/>
    </source>
</evidence>
<protein>
    <submittedName>
        <fullName evidence="2">Uncharacterized protein</fullName>
    </submittedName>
</protein>
<gene>
    <name evidence="2" type="ORF">E6H04_08275</name>
</gene>
<accession>A0A537JAV6</accession>
<proteinExistence type="predicted"/>